<feature type="transmembrane region" description="Helical" evidence="1">
    <location>
        <begin position="169"/>
        <end position="186"/>
    </location>
</feature>
<evidence type="ECO:0000313" key="3">
    <source>
        <dbReference type="Proteomes" id="UP000014803"/>
    </source>
</evidence>
<dbReference type="KEGG" id="scu:SCE1572_42610"/>
<feature type="transmembrane region" description="Helical" evidence="1">
    <location>
        <begin position="314"/>
        <end position="337"/>
    </location>
</feature>
<dbReference type="HOGENOM" id="CLU_670652_0_0_7"/>
<sequence length="420" mass="43254">MKLSSLLRALMHGGTGVAFAVLLPRALSLAAQWVLALSSQPAALAALANYMSRGVVAVALVHAGLAPILARRTRALSTKAGRALAGGALAMIAAVAFSITLAHELALGLGGTAGLITAFFSGCSLLAAASPSLWPLFQREGRYLQSLAVLLAFSPGASMLAALAGLPGGVAMALGLASASPALLLLRPTRLRRAARYAVLIVRRAFPYSIATFSTVVVYPISLSVNLKTIGEHRVGQQVLYWSFAVAFSSASQAFAARGVSGASGSGDEATWQPRALRAWLPAGLALWAIGAVIYALFAIPIPWIPHTGAARDAMTATMLVSVAGPLITDTLCVYFSGPRSRRALPIGSVLSSACVAGGLLLAPELLVRHFGVFGPSALVGVARLAFVIDVPMRRYALGAMFLLIAAYAAALALGQSVSF</sequence>
<feature type="transmembrane region" description="Helical" evidence="1">
    <location>
        <begin position="370"/>
        <end position="389"/>
    </location>
</feature>
<feature type="transmembrane region" description="Helical" evidence="1">
    <location>
        <begin position="54"/>
        <end position="71"/>
    </location>
</feature>
<organism evidence="2 3">
    <name type="scientific">Sorangium cellulosum So0157-2</name>
    <dbReference type="NCBI Taxonomy" id="1254432"/>
    <lineage>
        <taxon>Bacteria</taxon>
        <taxon>Pseudomonadati</taxon>
        <taxon>Myxococcota</taxon>
        <taxon>Polyangia</taxon>
        <taxon>Polyangiales</taxon>
        <taxon>Polyangiaceae</taxon>
        <taxon>Sorangium</taxon>
    </lineage>
</organism>
<keyword evidence="1" id="KW-0472">Membrane</keyword>
<keyword evidence="1" id="KW-0812">Transmembrane</keyword>
<dbReference type="PATRIC" id="fig|1254432.3.peg.9633"/>
<feature type="transmembrane region" description="Helical" evidence="1">
    <location>
        <begin position="115"/>
        <end position="136"/>
    </location>
</feature>
<dbReference type="AlphaFoldDB" id="S4Y6Z5"/>
<gene>
    <name evidence="2" type="ORF">SCE1572_42610</name>
</gene>
<feature type="transmembrane region" description="Helical" evidence="1">
    <location>
        <begin position="83"/>
        <end position="103"/>
    </location>
</feature>
<feature type="transmembrane region" description="Helical" evidence="1">
    <location>
        <begin position="143"/>
        <end position="163"/>
    </location>
</feature>
<feature type="transmembrane region" description="Helical" evidence="1">
    <location>
        <begin position="279"/>
        <end position="302"/>
    </location>
</feature>
<keyword evidence="1" id="KW-1133">Transmembrane helix</keyword>
<dbReference type="EMBL" id="CP003969">
    <property type="protein sequence ID" value="AGP40614.1"/>
    <property type="molecule type" value="Genomic_DNA"/>
</dbReference>
<accession>S4Y6Z5</accession>
<protein>
    <recommendedName>
        <fullName evidence="4">Membrane protein involved in the export of O-antigen and teichoic acid</fullName>
    </recommendedName>
</protein>
<feature type="transmembrane region" description="Helical" evidence="1">
    <location>
        <begin position="396"/>
        <end position="415"/>
    </location>
</feature>
<evidence type="ECO:0000313" key="2">
    <source>
        <dbReference type="EMBL" id="AGP40614.1"/>
    </source>
</evidence>
<feature type="transmembrane region" description="Helical" evidence="1">
    <location>
        <begin position="206"/>
        <end position="227"/>
    </location>
</feature>
<dbReference type="RefSeq" id="WP_020740384.1">
    <property type="nucleotide sequence ID" value="NC_021658.1"/>
</dbReference>
<name>S4Y6Z5_SORCE</name>
<dbReference type="Proteomes" id="UP000014803">
    <property type="component" value="Chromosome"/>
</dbReference>
<reference evidence="2 3" key="1">
    <citation type="journal article" date="2013" name="Sci. Rep.">
        <title>Extraordinary expansion of a Sorangium cellulosum genome from an alkaline milieu.</title>
        <authorList>
            <person name="Han K."/>
            <person name="Li Z.F."/>
            <person name="Peng R."/>
            <person name="Zhu L.P."/>
            <person name="Zhou T."/>
            <person name="Wang L.G."/>
            <person name="Li S.G."/>
            <person name="Zhang X.B."/>
            <person name="Hu W."/>
            <person name="Wu Z.H."/>
            <person name="Qin N."/>
            <person name="Li Y.Z."/>
        </authorList>
    </citation>
    <scope>NUCLEOTIDE SEQUENCE [LARGE SCALE GENOMIC DNA]</scope>
    <source>
        <strain evidence="2 3">So0157-2</strain>
    </source>
</reference>
<evidence type="ECO:0008006" key="4">
    <source>
        <dbReference type="Google" id="ProtNLM"/>
    </source>
</evidence>
<proteinExistence type="predicted"/>
<feature type="transmembrane region" description="Helical" evidence="1">
    <location>
        <begin position="344"/>
        <end position="364"/>
    </location>
</feature>
<evidence type="ECO:0000256" key="1">
    <source>
        <dbReference type="SAM" id="Phobius"/>
    </source>
</evidence>
<feature type="transmembrane region" description="Helical" evidence="1">
    <location>
        <begin position="239"/>
        <end position="258"/>
    </location>
</feature>